<dbReference type="OrthoDB" id="68328at2759"/>
<comment type="similarity">
    <text evidence="1">Belongs to the C/M/P thioester hydrolase family.</text>
</comment>
<dbReference type="GO" id="GO:0006637">
    <property type="term" value="P:acyl-CoA metabolic process"/>
    <property type="evidence" value="ECO:0007669"/>
    <property type="project" value="InterPro"/>
</dbReference>
<dbReference type="CDD" id="cd03445">
    <property type="entry name" value="Thioesterase_II_repeat2"/>
    <property type="match status" value="1"/>
</dbReference>
<name>A0A9P8UKD5_9PEZI</name>
<evidence type="ECO:0000313" key="5">
    <source>
        <dbReference type="EMBL" id="KAH6653788.1"/>
    </source>
</evidence>
<dbReference type="GeneID" id="70131542"/>
<keyword evidence="6" id="KW-1185">Reference proteome</keyword>
<sequence length="307" mass="34241">MTDKATVEFAIDVVAIVSCQDIFRNGKPFEDRSQGQARSIFGGHLLGQSVSAAQQTLPSTFDVHSVQSTFLRPGHSSIDVEYHVERIMDGRTLASRLVRAKQGGAVIYVATIGFQRHADQLDQVATVLRYEAPMPDWAKMTEPDDKSLTSTHDLLVIDTGFPKDLVGAFVNPFDWFHLPIERRQDPTEVCARSFLRSTPLSTDNSAVHLASFAWLSDVFLIYTANWANPNKFPLGMAGVSIETTVNHSVWFHLPSARIDNWLACERKTSWGADGRVLIQQSLWNKADGQLVMTCVQEALLRLKRANL</sequence>
<protein>
    <submittedName>
        <fullName evidence="5">Thioesterase-like superfamily-domain-containing protein</fullName>
    </submittedName>
</protein>
<evidence type="ECO:0000256" key="2">
    <source>
        <dbReference type="ARBA" id="ARBA00022801"/>
    </source>
</evidence>
<dbReference type="Pfam" id="PF20789">
    <property type="entry name" value="4HBT_3C"/>
    <property type="match status" value="1"/>
</dbReference>
<dbReference type="RefSeq" id="XP_045958058.1">
    <property type="nucleotide sequence ID" value="XM_046102650.1"/>
</dbReference>
<reference evidence="5" key="1">
    <citation type="journal article" date="2021" name="Nat. Commun.">
        <title>Genetic determinants of endophytism in the Arabidopsis root mycobiome.</title>
        <authorList>
            <person name="Mesny F."/>
            <person name="Miyauchi S."/>
            <person name="Thiergart T."/>
            <person name="Pickel B."/>
            <person name="Atanasova L."/>
            <person name="Karlsson M."/>
            <person name="Huettel B."/>
            <person name="Barry K.W."/>
            <person name="Haridas S."/>
            <person name="Chen C."/>
            <person name="Bauer D."/>
            <person name="Andreopoulos W."/>
            <person name="Pangilinan J."/>
            <person name="LaButti K."/>
            <person name="Riley R."/>
            <person name="Lipzen A."/>
            <person name="Clum A."/>
            <person name="Drula E."/>
            <person name="Henrissat B."/>
            <person name="Kohler A."/>
            <person name="Grigoriev I.V."/>
            <person name="Martin F.M."/>
            <person name="Hacquard S."/>
        </authorList>
    </citation>
    <scope>NUCLEOTIDE SEQUENCE</scope>
    <source>
        <strain evidence="5">MPI-SDFR-AT-0073</strain>
    </source>
</reference>
<accession>A0A9P8UKD5</accession>
<dbReference type="InterPro" id="IPR049449">
    <property type="entry name" value="TesB_ACOT8-like_N"/>
</dbReference>
<dbReference type="CDD" id="cd03444">
    <property type="entry name" value="Thioesterase_II_repeat1"/>
    <property type="match status" value="1"/>
</dbReference>
<evidence type="ECO:0000259" key="3">
    <source>
        <dbReference type="Pfam" id="PF13622"/>
    </source>
</evidence>
<comment type="caution">
    <text evidence="5">The sequence shown here is derived from an EMBL/GenBank/DDBJ whole genome shotgun (WGS) entry which is preliminary data.</text>
</comment>
<dbReference type="Proteomes" id="UP000758603">
    <property type="component" value="Unassembled WGS sequence"/>
</dbReference>
<dbReference type="EMBL" id="JAGPXC010000004">
    <property type="protein sequence ID" value="KAH6653788.1"/>
    <property type="molecule type" value="Genomic_DNA"/>
</dbReference>
<dbReference type="GO" id="GO:0005782">
    <property type="term" value="C:peroxisomal matrix"/>
    <property type="evidence" value="ECO:0007669"/>
    <property type="project" value="UniProtKB-SubCell"/>
</dbReference>
<dbReference type="Pfam" id="PF13622">
    <property type="entry name" value="4HBT_3"/>
    <property type="match status" value="1"/>
</dbReference>
<dbReference type="InterPro" id="IPR049450">
    <property type="entry name" value="ACOT8-like_C"/>
</dbReference>
<dbReference type="GO" id="GO:0047617">
    <property type="term" value="F:fatty acyl-CoA hydrolase activity"/>
    <property type="evidence" value="ECO:0007669"/>
    <property type="project" value="InterPro"/>
</dbReference>
<proteinExistence type="inferred from homology"/>
<feature type="domain" description="Acyl-CoA thioesterase-like C-terminal" evidence="4">
    <location>
        <begin position="167"/>
        <end position="299"/>
    </location>
</feature>
<feature type="domain" description="Acyl-CoA thioesterase-like N-terminal HotDog" evidence="3">
    <location>
        <begin position="35"/>
        <end position="114"/>
    </location>
</feature>
<dbReference type="Gene3D" id="2.40.160.210">
    <property type="entry name" value="Acyl-CoA thioesterase, double hotdog domain"/>
    <property type="match status" value="1"/>
</dbReference>
<dbReference type="PANTHER" id="PTHR11066">
    <property type="entry name" value="ACYL-COA THIOESTERASE"/>
    <property type="match status" value="1"/>
</dbReference>
<dbReference type="GO" id="GO:0009062">
    <property type="term" value="P:fatty acid catabolic process"/>
    <property type="evidence" value="ECO:0007669"/>
    <property type="project" value="TreeGrafter"/>
</dbReference>
<keyword evidence="2" id="KW-0378">Hydrolase</keyword>
<dbReference type="InterPro" id="IPR029069">
    <property type="entry name" value="HotDog_dom_sf"/>
</dbReference>
<dbReference type="PANTHER" id="PTHR11066:SF34">
    <property type="entry name" value="ACYL-COENZYME A THIOESTERASE 8"/>
    <property type="match status" value="1"/>
</dbReference>
<evidence type="ECO:0000256" key="1">
    <source>
        <dbReference type="ARBA" id="ARBA00006538"/>
    </source>
</evidence>
<dbReference type="InterPro" id="IPR042171">
    <property type="entry name" value="Acyl-CoA_hotdog"/>
</dbReference>
<evidence type="ECO:0000313" key="6">
    <source>
        <dbReference type="Proteomes" id="UP000758603"/>
    </source>
</evidence>
<dbReference type="SUPFAM" id="SSF54637">
    <property type="entry name" value="Thioesterase/thiol ester dehydrase-isomerase"/>
    <property type="match status" value="2"/>
</dbReference>
<dbReference type="InterPro" id="IPR003703">
    <property type="entry name" value="Acyl_CoA_thio"/>
</dbReference>
<dbReference type="AlphaFoldDB" id="A0A9P8UKD5"/>
<organism evidence="5 6">
    <name type="scientific">Truncatella angustata</name>
    <dbReference type="NCBI Taxonomy" id="152316"/>
    <lineage>
        <taxon>Eukaryota</taxon>
        <taxon>Fungi</taxon>
        <taxon>Dikarya</taxon>
        <taxon>Ascomycota</taxon>
        <taxon>Pezizomycotina</taxon>
        <taxon>Sordariomycetes</taxon>
        <taxon>Xylariomycetidae</taxon>
        <taxon>Amphisphaeriales</taxon>
        <taxon>Sporocadaceae</taxon>
        <taxon>Truncatella</taxon>
    </lineage>
</organism>
<gene>
    <name evidence="5" type="ORF">BKA67DRAFT_563158</name>
</gene>
<evidence type="ECO:0000259" key="4">
    <source>
        <dbReference type="Pfam" id="PF20789"/>
    </source>
</evidence>